<dbReference type="EMBL" id="FOXM01000012">
    <property type="protein sequence ID" value="SFQ13181.1"/>
    <property type="molecule type" value="Genomic_DNA"/>
</dbReference>
<dbReference type="RefSeq" id="WP_092432812.1">
    <property type="nucleotide sequence ID" value="NZ_FOXM01000012.1"/>
</dbReference>
<sequence>MSNLLEVAFAGELVPGADAAQVRANLARLFQADPQRIAALFSGRRIVIKSNLDAESAEKYRLTLERAGARVEVSPVGPVEVVAPVAVAPAVAVPPPAVVAPAEPVTTPTPPGAFAALKVAPRDEYMAAFRDVAAPDFGLAPVGADLQDQRPAPVAPALDLSQLSVAPVGSDMGQAKAPPAAPPPDTSYLQLLD</sequence>
<protein>
    <submittedName>
        <fullName evidence="2">Uncharacterized protein</fullName>
    </submittedName>
</protein>
<evidence type="ECO:0000313" key="2">
    <source>
        <dbReference type="EMBL" id="SFQ13181.1"/>
    </source>
</evidence>
<evidence type="ECO:0000313" key="3">
    <source>
        <dbReference type="Proteomes" id="UP000243084"/>
    </source>
</evidence>
<keyword evidence="3" id="KW-1185">Reference proteome</keyword>
<dbReference type="AlphaFoldDB" id="A0A1I5W0H1"/>
<reference evidence="3" key="1">
    <citation type="submission" date="2016-10" db="EMBL/GenBank/DDBJ databases">
        <authorList>
            <person name="Varghese N."/>
            <person name="Submissions S."/>
        </authorList>
    </citation>
    <scope>NUCLEOTIDE SEQUENCE [LARGE SCALE GENOMIC DNA]</scope>
    <source>
        <strain evidence="3">JCM 18195</strain>
    </source>
</reference>
<accession>A0A1I5W0H1</accession>
<feature type="region of interest" description="Disordered" evidence="1">
    <location>
        <begin position="169"/>
        <end position="193"/>
    </location>
</feature>
<proteinExistence type="predicted"/>
<evidence type="ECO:0000256" key="1">
    <source>
        <dbReference type="SAM" id="MobiDB-lite"/>
    </source>
</evidence>
<dbReference type="OrthoDB" id="6402943at2"/>
<dbReference type="Proteomes" id="UP000243084">
    <property type="component" value="Unassembled WGS sequence"/>
</dbReference>
<organism evidence="2 3">
    <name type="scientific">Geopseudomonas sagittaria</name>
    <dbReference type="NCBI Taxonomy" id="1135990"/>
    <lineage>
        <taxon>Bacteria</taxon>
        <taxon>Pseudomonadati</taxon>
        <taxon>Pseudomonadota</taxon>
        <taxon>Gammaproteobacteria</taxon>
        <taxon>Pseudomonadales</taxon>
        <taxon>Pseudomonadaceae</taxon>
        <taxon>Geopseudomonas</taxon>
    </lineage>
</organism>
<name>A0A1I5W0H1_9GAMM</name>
<gene>
    <name evidence="2" type="ORF">SAMN05216229_11225</name>
</gene>